<keyword evidence="1" id="KW-1133">Transmembrane helix</keyword>
<dbReference type="Pfam" id="PF07963">
    <property type="entry name" value="N_methyl"/>
    <property type="match status" value="1"/>
</dbReference>
<name>A0A4P7B0Z8_ACIHA</name>
<sequence length="166" mass="17619">MNHNNQKGVGLVEVLVALLLLAIAVLGFAALQLKAVDASAEANQQVLALTIARDLAERMRANPQGLREGEYKIGAVAIPTEVETTAGSAKEIAEQDLQNASFQANKNGMNLAVTDCPIGEHRQCIYVAWGSTSLSSSKGSGKDDVEACIKDSVYVKGSHCLFLEAY</sequence>
<keyword evidence="1" id="KW-0472">Membrane</keyword>
<dbReference type="InterPro" id="IPR013362">
    <property type="entry name" value="Pilus_4_PilV"/>
</dbReference>
<dbReference type="RefSeq" id="WP_134251374.1">
    <property type="nucleotide sequence ID" value="NZ_CP038009.1"/>
</dbReference>
<gene>
    <name evidence="3" type="primary">pilV</name>
    <name evidence="3" type="ORF">AHTJR_01605</name>
</gene>
<evidence type="ECO:0000256" key="1">
    <source>
        <dbReference type="SAM" id="Phobius"/>
    </source>
</evidence>
<evidence type="ECO:0000313" key="3">
    <source>
        <dbReference type="EMBL" id="QBQ15055.1"/>
    </source>
</evidence>
<evidence type="ECO:0000313" key="4">
    <source>
        <dbReference type="Proteomes" id="UP000294395"/>
    </source>
</evidence>
<accession>A0A4P7B0Z8</accession>
<proteinExistence type="predicted"/>
<keyword evidence="1" id="KW-0812">Transmembrane</keyword>
<dbReference type="AlphaFoldDB" id="A0A4P7B0Z8"/>
<dbReference type="NCBIfam" id="TIGR02523">
    <property type="entry name" value="type_IV_pilV"/>
    <property type="match status" value="1"/>
</dbReference>
<feature type="transmembrane region" description="Helical" evidence="1">
    <location>
        <begin position="12"/>
        <end position="31"/>
    </location>
</feature>
<dbReference type="InterPro" id="IPR054402">
    <property type="entry name" value="Tt1218-like_dom"/>
</dbReference>
<reference evidence="3 4" key="1">
    <citation type="submission" date="2019-03" db="EMBL/GenBank/DDBJ databases">
        <title>Complete genome sequence of two outbreak-associated Acinetobacter haemolyticus strains.</title>
        <authorList>
            <person name="Bai L."/>
            <person name="Zhang S.-C."/>
            <person name="Deng Y."/>
            <person name="Song C.-C."/>
            <person name="Kang G.-B."/>
            <person name="Dong Y."/>
            <person name="Wang Y."/>
            <person name="Gao F."/>
            <person name="Huang H."/>
        </authorList>
    </citation>
    <scope>NUCLEOTIDE SEQUENCE [LARGE SCALE GENOMIC DNA]</scope>
    <source>
        <strain evidence="3 4">TJR01</strain>
    </source>
</reference>
<protein>
    <submittedName>
        <fullName evidence="3">Type IV pilus modification protein PilV</fullName>
    </submittedName>
</protein>
<dbReference type="Proteomes" id="UP000294395">
    <property type="component" value="Chromosome"/>
</dbReference>
<dbReference type="InterPro" id="IPR012902">
    <property type="entry name" value="N_methyl_site"/>
</dbReference>
<feature type="domain" description="Type IV pilin Tt1218-like" evidence="2">
    <location>
        <begin position="30"/>
        <end position="95"/>
    </location>
</feature>
<dbReference type="EMBL" id="CP038009">
    <property type="protein sequence ID" value="QBQ15055.1"/>
    <property type="molecule type" value="Genomic_DNA"/>
</dbReference>
<evidence type="ECO:0000259" key="2">
    <source>
        <dbReference type="Pfam" id="PF22150"/>
    </source>
</evidence>
<dbReference type="Pfam" id="PF22150">
    <property type="entry name" value="Tt1218-like"/>
    <property type="match status" value="1"/>
</dbReference>
<organism evidence="3 4">
    <name type="scientific">Acinetobacter haemolyticus</name>
    <dbReference type="NCBI Taxonomy" id="29430"/>
    <lineage>
        <taxon>Bacteria</taxon>
        <taxon>Pseudomonadati</taxon>
        <taxon>Pseudomonadota</taxon>
        <taxon>Gammaproteobacteria</taxon>
        <taxon>Moraxellales</taxon>
        <taxon>Moraxellaceae</taxon>
        <taxon>Acinetobacter</taxon>
    </lineage>
</organism>